<dbReference type="RefSeq" id="WP_104478989.1">
    <property type="nucleotide sequence ID" value="NZ_CP154825.1"/>
</dbReference>
<organism evidence="1 2">
    <name type="scientific">Actinokineospora auranticolor</name>
    <dbReference type="NCBI Taxonomy" id="155976"/>
    <lineage>
        <taxon>Bacteria</taxon>
        <taxon>Bacillati</taxon>
        <taxon>Actinomycetota</taxon>
        <taxon>Actinomycetes</taxon>
        <taxon>Pseudonocardiales</taxon>
        <taxon>Pseudonocardiaceae</taxon>
        <taxon>Actinokineospora</taxon>
    </lineage>
</organism>
<keyword evidence="2" id="KW-1185">Reference proteome</keyword>
<evidence type="ECO:0000313" key="1">
    <source>
        <dbReference type="EMBL" id="PPK68534.1"/>
    </source>
</evidence>
<sequence>MKTCDAMLVVIGDRWLSEFGARLFDPDDIVRREIATVLAAGKPVIPILEDSGRMHGADQLPPDLASLAVRQYVRLTYRDAHALPGLVDRLITAAPALGVGVREGIEDLAAWHRERVAATALPEGLALLGRAEVADRLRSWLAGSPGTLVLQGQTTDEVAEFAAVVLGPASRAVRVTSRAGWEHAAKIPRSFPAVVVSDDVLVGHNQNQRHVLIAQDAFVRRADGLTLPRVPRDLARDAFLAAGTPPHLADEYAGLARRSQRALMRRLMPSRSRPPWAQDSAIATPLALIGRWPATNAVDHEIIGRVTGHDYPAVDRFLAANATSSDPLVHRSGSRWQLADPFDAWSQLVSRMTGTDLARFADAAAEVLGEVDPVLSLPEGEAFTAGLRDIRRRWSDDLRQGIAEGLARLGDTGAVAGDTGENHASRIVGALLREANDDRTGLLWRSLADVLPLLAEAAPGVFLDAVRAGTRAPDPLLRLIFDDGVAGHHSPHSGLLWALETLAWSADHRSLATLSVARLAEIDPGGRLANRPSNTLASLLTAAPISPIPVEGRSALINQVRKRYPEVGWRLLDDLTRHGGFLAHPARPRVRQDWASAESAAPDGLTAYGAALLDAIEADLITDPRRWADYLPRVARFPESWRERLLGALENASLSPLHQHELGELWTQVTTILNRAIDGDAEPKHRTPAEVERLTLFAKRIEPVADPTRHAWLFSWHPALPGVDRTDHEAHHAAVDARRQEVVAEVFDHQGFEGLARLAEASTRGDSVGWALARVTGDAAREEVFNVLGSELAEGWVRCRARVGGAEWCAEVVDSVPDDVSRRVAFLLAVPVDWAYERVAAESEETRQRFWEITPAYPFPTGAVEGYLAKILGACRAGAAIDGLVMVLHDHNSSWRPPVEFVVATFQALVDAPGTARPDISYELERLLAYLRETDCAAREIVRWEVMFAGLFHDWQPQTLLDLISGDASAFVELHQFRYLPNGKLNPDATGFYLTAERMRRVPGHRDDVVDGKFLHGWVSAARELLLQANLRKSGDRSIGALISAGPVGADGAWPAEAIRDVLDLEDADEIRIGFLTGMSNDIGMTTRGVYDGGQQERASAAKYLAWAADVELDWPHTARVLRDHAESLRAQGRHWDREAEDDHDE</sequence>
<comment type="caution">
    <text evidence="1">The sequence shown here is derived from an EMBL/GenBank/DDBJ whole genome shotgun (WGS) entry which is preliminary data.</text>
</comment>
<proteinExistence type="predicted"/>
<accession>A0A2S6GTK0</accession>
<dbReference type="EMBL" id="PTIX01000005">
    <property type="protein sequence ID" value="PPK68534.1"/>
    <property type="molecule type" value="Genomic_DNA"/>
</dbReference>
<dbReference type="AlphaFoldDB" id="A0A2S6GTK0"/>
<gene>
    <name evidence="1" type="ORF">CLV40_105263</name>
</gene>
<dbReference type="OrthoDB" id="4547231at2"/>
<reference evidence="1 2" key="1">
    <citation type="submission" date="2018-02" db="EMBL/GenBank/DDBJ databases">
        <title>Genomic Encyclopedia of Archaeal and Bacterial Type Strains, Phase II (KMG-II): from individual species to whole genera.</title>
        <authorList>
            <person name="Goeker M."/>
        </authorList>
    </citation>
    <scope>NUCLEOTIDE SEQUENCE [LARGE SCALE GENOMIC DNA]</scope>
    <source>
        <strain evidence="1 2">YU 961-1</strain>
    </source>
</reference>
<protein>
    <submittedName>
        <fullName evidence="1">Uncharacterized protein</fullName>
    </submittedName>
</protein>
<dbReference type="Proteomes" id="UP000239203">
    <property type="component" value="Unassembled WGS sequence"/>
</dbReference>
<name>A0A2S6GTK0_9PSEU</name>
<evidence type="ECO:0000313" key="2">
    <source>
        <dbReference type="Proteomes" id="UP000239203"/>
    </source>
</evidence>